<proteinExistence type="predicted"/>
<evidence type="ECO:0000256" key="1">
    <source>
        <dbReference type="SAM" id="MobiDB-lite"/>
    </source>
</evidence>
<keyword evidence="3" id="KW-1185">Reference proteome</keyword>
<organism evidence="2 3">
    <name type="scientific">Portunus trituberculatus</name>
    <name type="common">Swimming crab</name>
    <name type="synonym">Neptunus trituberculatus</name>
    <dbReference type="NCBI Taxonomy" id="210409"/>
    <lineage>
        <taxon>Eukaryota</taxon>
        <taxon>Metazoa</taxon>
        <taxon>Ecdysozoa</taxon>
        <taxon>Arthropoda</taxon>
        <taxon>Crustacea</taxon>
        <taxon>Multicrustacea</taxon>
        <taxon>Malacostraca</taxon>
        <taxon>Eumalacostraca</taxon>
        <taxon>Eucarida</taxon>
        <taxon>Decapoda</taxon>
        <taxon>Pleocyemata</taxon>
        <taxon>Brachyura</taxon>
        <taxon>Eubrachyura</taxon>
        <taxon>Portunoidea</taxon>
        <taxon>Portunidae</taxon>
        <taxon>Portuninae</taxon>
        <taxon>Portunus</taxon>
    </lineage>
</organism>
<feature type="region of interest" description="Disordered" evidence="1">
    <location>
        <begin position="1"/>
        <end position="72"/>
    </location>
</feature>
<comment type="caution">
    <text evidence="2">The sequence shown here is derived from an EMBL/GenBank/DDBJ whole genome shotgun (WGS) entry which is preliminary data.</text>
</comment>
<dbReference type="EMBL" id="VSRR010000180">
    <property type="protein sequence ID" value="MPC11772.1"/>
    <property type="molecule type" value="Genomic_DNA"/>
</dbReference>
<evidence type="ECO:0000313" key="3">
    <source>
        <dbReference type="Proteomes" id="UP000324222"/>
    </source>
</evidence>
<feature type="compositionally biased region" description="Basic and acidic residues" evidence="1">
    <location>
        <begin position="19"/>
        <end position="31"/>
    </location>
</feature>
<gene>
    <name evidence="2" type="ORF">E2C01_004447</name>
</gene>
<evidence type="ECO:0000313" key="2">
    <source>
        <dbReference type="EMBL" id="MPC11772.1"/>
    </source>
</evidence>
<reference evidence="2 3" key="1">
    <citation type="submission" date="2019-05" db="EMBL/GenBank/DDBJ databases">
        <title>Another draft genome of Portunus trituberculatus and its Hox gene families provides insights of decapod evolution.</title>
        <authorList>
            <person name="Jeong J.-H."/>
            <person name="Song I."/>
            <person name="Kim S."/>
            <person name="Choi T."/>
            <person name="Kim D."/>
            <person name="Ryu S."/>
            <person name="Kim W."/>
        </authorList>
    </citation>
    <scope>NUCLEOTIDE SEQUENCE [LARGE SCALE GENOMIC DNA]</scope>
    <source>
        <tissue evidence="2">Muscle</tissue>
    </source>
</reference>
<protein>
    <submittedName>
        <fullName evidence="2">Uncharacterized protein</fullName>
    </submittedName>
</protein>
<dbReference type="Proteomes" id="UP000324222">
    <property type="component" value="Unassembled WGS sequence"/>
</dbReference>
<dbReference type="AlphaFoldDB" id="A0A5B7CQ00"/>
<name>A0A5B7CQ00_PORTR</name>
<sequence length="143" mass="16435">MVNQHSSPDIATLHIRPGVRRDLGGERKGAMRYDLSTANDPRTDIRIKTNTKQEPTKVKTPISDHNPPSGWSMMETRLRRLWRVGERKVRGGGGPAPTCCSHLLGIRLCFRVTKERRILFPHFPYRILISTHRRTTAHFVMPM</sequence>
<accession>A0A5B7CQ00</accession>